<keyword evidence="4" id="KW-1185">Reference proteome</keyword>
<name>A0ABV9YMW8_9PSEU</name>
<accession>A0ABV9YMW8</accession>
<feature type="transmembrane region" description="Helical" evidence="2">
    <location>
        <begin position="75"/>
        <end position="94"/>
    </location>
</feature>
<evidence type="ECO:0000256" key="1">
    <source>
        <dbReference type="SAM" id="MobiDB-lite"/>
    </source>
</evidence>
<feature type="transmembrane region" description="Helical" evidence="2">
    <location>
        <begin position="25"/>
        <end position="43"/>
    </location>
</feature>
<sequence>MVPAQGHDHGIDLPVVVGPLLLENMLTLGLLTAVVAVALRPFLDGRDEALHAKAATLGAAAAGVSLLLTRGPLDGMPTGGLAALAIAGLAVPFAAVRGDRPRLRAVVARAAPAVVLVSASSAITATATGAMFAAAVGLAWSSLARMAAWRSHPDRSAGRPHRARPPTPQLPGP</sequence>
<feature type="region of interest" description="Disordered" evidence="1">
    <location>
        <begin position="151"/>
        <end position="173"/>
    </location>
</feature>
<evidence type="ECO:0000256" key="2">
    <source>
        <dbReference type="SAM" id="Phobius"/>
    </source>
</evidence>
<keyword evidence="2" id="KW-0472">Membrane</keyword>
<keyword evidence="2" id="KW-1133">Transmembrane helix</keyword>
<protein>
    <submittedName>
        <fullName evidence="3">DUF6239 family natural product biosynthesis protein</fullName>
    </submittedName>
</protein>
<dbReference type="Proteomes" id="UP001595947">
    <property type="component" value="Unassembled WGS sequence"/>
</dbReference>
<keyword evidence="2" id="KW-0812">Transmembrane</keyword>
<dbReference type="InterPro" id="IPR046206">
    <property type="entry name" value="DUF6239"/>
</dbReference>
<organism evidence="3 4">
    <name type="scientific">Actinomycetospora atypica</name>
    <dbReference type="NCBI Taxonomy" id="1290095"/>
    <lineage>
        <taxon>Bacteria</taxon>
        <taxon>Bacillati</taxon>
        <taxon>Actinomycetota</taxon>
        <taxon>Actinomycetes</taxon>
        <taxon>Pseudonocardiales</taxon>
        <taxon>Pseudonocardiaceae</taxon>
        <taxon>Actinomycetospora</taxon>
    </lineage>
</organism>
<proteinExistence type="predicted"/>
<dbReference type="RefSeq" id="WP_378037586.1">
    <property type="nucleotide sequence ID" value="NZ_JBHSIV010000021.1"/>
</dbReference>
<dbReference type="Pfam" id="PF19752">
    <property type="entry name" value="DUF6239"/>
    <property type="match status" value="1"/>
</dbReference>
<evidence type="ECO:0000313" key="4">
    <source>
        <dbReference type="Proteomes" id="UP001595947"/>
    </source>
</evidence>
<reference evidence="4" key="1">
    <citation type="journal article" date="2019" name="Int. J. Syst. Evol. Microbiol.">
        <title>The Global Catalogue of Microorganisms (GCM) 10K type strain sequencing project: providing services to taxonomists for standard genome sequencing and annotation.</title>
        <authorList>
            <consortium name="The Broad Institute Genomics Platform"/>
            <consortium name="The Broad Institute Genome Sequencing Center for Infectious Disease"/>
            <person name="Wu L."/>
            <person name="Ma J."/>
        </authorList>
    </citation>
    <scope>NUCLEOTIDE SEQUENCE [LARGE SCALE GENOMIC DNA]</scope>
    <source>
        <strain evidence="4">CGMCC 4.7093</strain>
    </source>
</reference>
<comment type="caution">
    <text evidence="3">The sequence shown here is derived from an EMBL/GenBank/DDBJ whole genome shotgun (WGS) entry which is preliminary data.</text>
</comment>
<dbReference type="EMBL" id="JBHSIV010000021">
    <property type="protein sequence ID" value="MFC5064238.1"/>
    <property type="molecule type" value="Genomic_DNA"/>
</dbReference>
<evidence type="ECO:0000313" key="3">
    <source>
        <dbReference type="EMBL" id="MFC5064238.1"/>
    </source>
</evidence>
<feature type="transmembrane region" description="Helical" evidence="2">
    <location>
        <begin position="50"/>
        <end position="69"/>
    </location>
</feature>
<gene>
    <name evidence="3" type="ORF">ACFPBZ_18590</name>
</gene>